<dbReference type="ESTHER" id="spapn-g3ap60">
    <property type="family name" value="Kynurenine-formamidase"/>
</dbReference>
<evidence type="ECO:0000259" key="4">
    <source>
        <dbReference type="Pfam" id="PF20434"/>
    </source>
</evidence>
<evidence type="ECO:0000313" key="5">
    <source>
        <dbReference type="EMBL" id="EGW32631.1"/>
    </source>
</evidence>
<dbReference type="UniPathway" id="UPA00333">
    <property type="reaction ID" value="UER00454"/>
</dbReference>
<comment type="domain">
    <text evidence="3">The main chain amide nitrogen atoms of the second glycine and its adjacent residue in the HGGXW motif define the oxyanion hole, and stabilize the oxyanion that forms during the nucleophilic attack by the catalytic serine during substrate cleavage.</text>
</comment>
<dbReference type="PANTHER" id="PTHR48081">
    <property type="entry name" value="AB HYDROLASE SUPERFAMILY PROTEIN C4A8.06C"/>
    <property type="match status" value="1"/>
</dbReference>
<evidence type="ECO:0000256" key="2">
    <source>
        <dbReference type="ARBA" id="ARBA00023079"/>
    </source>
</evidence>
<comment type="function">
    <text evidence="3">Catalyzes the hydrolysis of N-formyl-L-kynurenine to L-kynurenine, the second step in the kynurenine pathway of tryptophan degradation. Kynurenine may be further oxidized to nicotinic acid, NAD(H) and NADP(H). Required for elimination of toxic metabolites.</text>
</comment>
<keyword evidence="2 3" id="KW-0823">Tryptophan catabolism</keyword>
<accession>G3AP60</accession>
<dbReference type="OrthoDB" id="420264at2759"/>
<dbReference type="FunCoup" id="G3AP60">
    <property type="interactions" value="133"/>
</dbReference>
<dbReference type="EMBL" id="GL996502">
    <property type="protein sequence ID" value="EGW32631.1"/>
    <property type="molecule type" value="Genomic_DNA"/>
</dbReference>
<dbReference type="AlphaFoldDB" id="G3AP60"/>
<feature type="active site" description="Nucleophile" evidence="3">
    <location>
        <position position="111"/>
    </location>
</feature>
<comment type="similarity">
    <text evidence="3">Belongs to the kynurenine formamidase family.</text>
</comment>
<comment type="pathway">
    <text evidence="3">Amino-acid degradation; L-tryptophan degradation via kynurenine pathway; L-kynurenine from L-tryptophan: step 2/2.</text>
</comment>
<dbReference type="EC" id="3.5.1.9" evidence="3"/>
<dbReference type="HOGENOM" id="CLU_016852_1_0_1"/>
<feature type="active site" evidence="3">
    <location>
        <position position="216"/>
    </location>
</feature>
<dbReference type="Proteomes" id="UP000000709">
    <property type="component" value="Unassembled WGS sequence"/>
</dbReference>
<proteinExistence type="inferred from homology"/>
<dbReference type="InParanoid" id="G3AP60"/>
<feature type="active site" evidence="3">
    <location>
        <position position="248"/>
    </location>
</feature>
<dbReference type="InterPro" id="IPR049492">
    <property type="entry name" value="BD-FAE-like_dom"/>
</dbReference>
<keyword evidence="6" id="KW-1185">Reference proteome</keyword>
<evidence type="ECO:0000313" key="6">
    <source>
        <dbReference type="Proteomes" id="UP000000709"/>
    </source>
</evidence>
<dbReference type="HAMAP" id="MF_03014">
    <property type="entry name" value="KFase"/>
    <property type="match status" value="1"/>
</dbReference>
<protein>
    <recommendedName>
        <fullName evidence="3">Kynurenine formamidase</fullName>
        <shortName evidence="3">KFA</shortName>
        <shortName evidence="3">KFase</shortName>
        <ecNumber evidence="3">3.5.1.9</ecNumber>
    </recommendedName>
    <alternativeName>
        <fullName evidence="3">Arylformamidase</fullName>
    </alternativeName>
    <alternativeName>
        <fullName evidence="3">N-formylkynurenine formamidase</fullName>
        <shortName evidence="3">FKF</shortName>
    </alternativeName>
</protein>
<sequence length="267" mass="30498">MSNSATNLIISYGEHRLQKVKVFNYDKKNEKTVIYLHGGGWRDPNNTFDDFQELVQAQLNLGIGQSCNFFSINYRLSPEVKHPMHLIDVLSALKKIEEVYKVERTSIVGHSIGATLMLQLLNSKEIIQRGLSYLQESNQEEVKSVGIKFDHLVFLDGIYDVVSLLKEYPSYSVFVNEAFVSKLAIADATQISIAKNLPFEFVHDKTQFIVIQSLQDELLSCRQTQLFVDYLTARGQPVTVRFENFGEHEQVYRKGLTEELNNLLSLA</sequence>
<dbReference type="Pfam" id="PF20434">
    <property type="entry name" value="BD-FAE"/>
    <property type="match status" value="1"/>
</dbReference>
<keyword evidence="1 3" id="KW-0378">Hydrolase</keyword>
<dbReference type="KEGG" id="spaa:SPAPADRAFT_139632"/>
<organism evidence="6">
    <name type="scientific">Spathaspora passalidarum (strain NRRL Y-27907 / 11-Y1)</name>
    <dbReference type="NCBI Taxonomy" id="619300"/>
    <lineage>
        <taxon>Eukaryota</taxon>
        <taxon>Fungi</taxon>
        <taxon>Dikarya</taxon>
        <taxon>Ascomycota</taxon>
        <taxon>Saccharomycotina</taxon>
        <taxon>Pichiomycetes</taxon>
        <taxon>Debaryomycetaceae</taxon>
        <taxon>Spathaspora</taxon>
    </lineage>
</organism>
<feature type="domain" description="BD-FAE-like" evidence="4">
    <location>
        <begin position="26"/>
        <end position="230"/>
    </location>
</feature>
<dbReference type="SUPFAM" id="SSF53474">
    <property type="entry name" value="alpha/beta-Hydrolases"/>
    <property type="match status" value="1"/>
</dbReference>
<dbReference type="InterPro" id="IPR050300">
    <property type="entry name" value="GDXG_lipolytic_enzyme"/>
</dbReference>
<dbReference type="RefSeq" id="XP_007375907.1">
    <property type="nucleotide sequence ID" value="XM_007375845.1"/>
</dbReference>
<feature type="short sequence motif" description="HGGXW" evidence="3">
    <location>
        <begin position="37"/>
        <end position="41"/>
    </location>
</feature>
<dbReference type="Gene3D" id="3.40.50.1820">
    <property type="entry name" value="alpha/beta hydrolase"/>
    <property type="match status" value="1"/>
</dbReference>
<evidence type="ECO:0000256" key="3">
    <source>
        <dbReference type="HAMAP-Rule" id="MF_03014"/>
    </source>
</evidence>
<name>G3AP60_SPAPN</name>
<comment type="catalytic activity">
    <reaction evidence="3">
        <text>N-formyl-L-kynurenine + H2O = L-kynurenine + formate + H(+)</text>
        <dbReference type="Rhea" id="RHEA:13009"/>
        <dbReference type="ChEBI" id="CHEBI:15377"/>
        <dbReference type="ChEBI" id="CHEBI:15378"/>
        <dbReference type="ChEBI" id="CHEBI:15740"/>
        <dbReference type="ChEBI" id="CHEBI:57959"/>
        <dbReference type="ChEBI" id="CHEBI:58629"/>
        <dbReference type="EC" id="3.5.1.9"/>
    </reaction>
</comment>
<dbReference type="eggNOG" id="ENOG502S28Q">
    <property type="taxonomic scope" value="Eukaryota"/>
</dbReference>
<dbReference type="GO" id="GO:0019441">
    <property type="term" value="P:L-tryptophan catabolic process to kynurenine"/>
    <property type="evidence" value="ECO:0007669"/>
    <property type="project" value="UniProtKB-UniRule"/>
</dbReference>
<dbReference type="InterPro" id="IPR029058">
    <property type="entry name" value="AB_hydrolase_fold"/>
</dbReference>
<reference evidence="5 6" key="1">
    <citation type="journal article" date="2011" name="Proc. Natl. Acad. Sci. U.S.A.">
        <title>Comparative genomics of xylose-fermenting fungi for enhanced biofuel production.</title>
        <authorList>
            <person name="Wohlbach D.J."/>
            <person name="Kuo A."/>
            <person name="Sato T.K."/>
            <person name="Potts K.M."/>
            <person name="Salamov A.A."/>
            <person name="LaButti K.M."/>
            <person name="Sun H."/>
            <person name="Clum A."/>
            <person name="Pangilinan J.L."/>
            <person name="Lindquist E.A."/>
            <person name="Lucas S."/>
            <person name="Lapidus A."/>
            <person name="Jin M."/>
            <person name="Gunawan C."/>
            <person name="Balan V."/>
            <person name="Dale B.E."/>
            <person name="Jeffries T.W."/>
            <person name="Zinkel R."/>
            <person name="Barry K.W."/>
            <person name="Grigoriev I.V."/>
            <person name="Gasch A.P."/>
        </authorList>
    </citation>
    <scope>NUCLEOTIDE SEQUENCE [LARGE SCALE GENOMIC DNA]</scope>
    <source>
        <strain evidence="6">NRRL Y-27907 / 11-Y1</strain>
    </source>
</reference>
<dbReference type="OMA" id="DHYDIMK"/>
<dbReference type="GO" id="GO:0004061">
    <property type="term" value="F:arylformamidase activity"/>
    <property type="evidence" value="ECO:0007669"/>
    <property type="project" value="UniProtKB-UniRule"/>
</dbReference>
<gene>
    <name evidence="3" type="primary">BNA7</name>
    <name evidence="5" type="ORF">SPAPADRAFT_139632</name>
</gene>
<comment type="subunit">
    <text evidence="3">Homodimer.</text>
</comment>
<dbReference type="GeneID" id="18870223"/>
<dbReference type="InterPro" id="IPR027519">
    <property type="entry name" value="KFase_ver/fungi-typ"/>
</dbReference>
<dbReference type="GO" id="GO:0034354">
    <property type="term" value="P:'de novo' NAD+ biosynthetic process from L-tryptophan"/>
    <property type="evidence" value="ECO:0007669"/>
    <property type="project" value="UniProtKB-UniRule"/>
</dbReference>
<evidence type="ECO:0000256" key="1">
    <source>
        <dbReference type="ARBA" id="ARBA00022801"/>
    </source>
</evidence>
<dbReference type="PANTHER" id="PTHR48081:SF33">
    <property type="entry name" value="KYNURENINE FORMAMIDASE"/>
    <property type="match status" value="1"/>
</dbReference>
<dbReference type="STRING" id="619300.G3AP60"/>